<accession>A0A5D3YLI1</accession>
<proteinExistence type="inferred from homology"/>
<keyword evidence="2 5" id="KW-0547">Nucleotide-binding</keyword>
<evidence type="ECO:0000256" key="4">
    <source>
        <dbReference type="ARBA" id="ARBA00060888"/>
    </source>
</evidence>
<evidence type="ECO:0000259" key="6">
    <source>
        <dbReference type="PROSITE" id="PS50975"/>
    </source>
</evidence>
<dbReference type="EMBL" id="VNHY01000001">
    <property type="protein sequence ID" value="TYP94804.1"/>
    <property type="molecule type" value="Genomic_DNA"/>
</dbReference>
<dbReference type="Pfam" id="PF13380">
    <property type="entry name" value="CoA_binding_2"/>
    <property type="match status" value="1"/>
</dbReference>
<dbReference type="Gene3D" id="3.40.50.720">
    <property type="entry name" value="NAD(P)-binding Rossmann-like Domain"/>
    <property type="match status" value="1"/>
</dbReference>
<dbReference type="InterPro" id="IPR013815">
    <property type="entry name" value="ATP_grasp_subdomain_1"/>
</dbReference>
<dbReference type="Proteomes" id="UP000324595">
    <property type="component" value="Unassembled WGS sequence"/>
</dbReference>
<dbReference type="InterPro" id="IPR011761">
    <property type="entry name" value="ATP-grasp"/>
</dbReference>
<dbReference type="PROSITE" id="PS50975">
    <property type="entry name" value="ATP_GRASP"/>
    <property type="match status" value="1"/>
</dbReference>
<dbReference type="SUPFAM" id="SSF51735">
    <property type="entry name" value="NAD(P)-binding Rossmann-fold domains"/>
    <property type="match status" value="1"/>
</dbReference>
<comment type="similarity">
    <text evidence="4">In the N-terminal section; belongs to the acetate CoA ligase alpha subunit family.</text>
</comment>
<gene>
    <name evidence="7" type="ORF">LX73_0093</name>
</gene>
<dbReference type="Pfam" id="PF19045">
    <property type="entry name" value="Ligase_CoA_2"/>
    <property type="match status" value="1"/>
</dbReference>
<dbReference type="OrthoDB" id="9807426at2"/>
<dbReference type="RefSeq" id="WP_148897501.1">
    <property type="nucleotide sequence ID" value="NZ_VNHY01000001.1"/>
</dbReference>
<evidence type="ECO:0000256" key="1">
    <source>
        <dbReference type="ARBA" id="ARBA00022598"/>
    </source>
</evidence>
<dbReference type="InterPro" id="IPR032875">
    <property type="entry name" value="Succ_CoA_lig_flav_dom"/>
</dbReference>
<dbReference type="PANTHER" id="PTHR43334:SF1">
    <property type="entry name" value="3-HYDROXYPROPIONATE--COA LIGASE [ADP-FORMING]"/>
    <property type="match status" value="1"/>
</dbReference>
<evidence type="ECO:0000313" key="7">
    <source>
        <dbReference type="EMBL" id="TYP94804.1"/>
    </source>
</evidence>
<dbReference type="AlphaFoldDB" id="A0A5D3YLI1"/>
<dbReference type="Gene3D" id="3.40.50.261">
    <property type="entry name" value="Succinyl-CoA synthetase domains"/>
    <property type="match status" value="2"/>
</dbReference>
<dbReference type="Pfam" id="PF13607">
    <property type="entry name" value="Succ_CoA_lig"/>
    <property type="match status" value="1"/>
</dbReference>
<dbReference type="InterPro" id="IPR043938">
    <property type="entry name" value="Ligase_CoA_dom"/>
</dbReference>
<dbReference type="InterPro" id="IPR016102">
    <property type="entry name" value="Succinyl-CoA_synth-like"/>
</dbReference>
<evidence type="ECO:0000256" key="2">
    <source>
        <dbReference type="ARBA" id="ARBA00022741"/>
    </source>
</evidence>
<dbReference type="SUPFAM" id="SSF56059">
    <property type="entry name" value="Glutathione synthetase ATP-binding domain-like"/>
    <property type="match status" value="1"/>
</dbReference>
<comment type="caution">
    <text evidence="7">The sequence shown here is derived from an EMBL/GenBank/DDBJ whole genome shotgun (WGS) entry which is preliminary data.</text>
</comment>
<evidence type="ECO:0000256" key="5">
    <source>
        <dbReference type="PROSITE-ProRule" id="PRU00409"/>
    </source>
</evidence>
<feature type="domain" description="ATP-grasp" evidence="6">
    <location>
        <begin position="478"/>
        <end position="514"/>
    </location>
</feature>
<dbReference type="SUPFAM" id="SSF52210">
    <property type="entry name" value="Succinyl-CoA synthetase domains"/>
    <property type="match status" value="2"/>
</dbReference>
<reference evidence="7 8" key="1">
    <citation type="submission" date="2019-07" db="EMBL/GenBank/DDBJ databases">
        <title>Genomic Encyclopedia of Archaeal and Bacterial Type Strains, Phase II (KMG-II): from individual species to whole genera.</title>
        <authorList>
            <person name="Goeker M."/>
        </authorList>
    </citation>
    <scope>NUCLEOTIDE SEQUENCE [LARGE SCALE GENOMIC DNA]</scope>
    <source>
        <strain evidence="7 8">DSM 21935</strain>
    </source>
</reference>
<dbReference type="FunFam" id="3.30.1490.20:FF:000020">
    <property type="entry name" value="Protein lysine acetyltransferase"/>
    <property type="match status" value="1"/>
</dbReference>
<dbReference type="SMART" id="SM00881">
    <property type="entry name" value="CoA_binding"/>
    <property type="match status" value="1"/>
</dbReference>
<keyword evidence="8" id="KW-1185">Reference proteome</keyword>
<dbReference type="InterPro" id="IPR036291">
    <property type="entry name" value="NAD(P)-bd_dom_sf"/>
</dbReference>
<evidence type="ECO:0000256" key="3">
    <source>
        <dbReference type="ARBA" id="ARBA00022840"/>
    </source>
</evidence>
<dbReference type="GO" id="GO:0005524">
    <property type="term" value="F:ATP binding"/>
    <property type="evidence" value="ECO:0007669"/>
    <property type="project" value="UniProtKB-UniRule"/>
</dbReference>
<dbReference type="Pfam" id="PF13549">
    <property type="entry name" value="ATP-grasp_5"/>
    <property type="match status" value="1"/>
</dbReference>
<dbReference type="GO" id="GO:0046872">
    <property type="term" value="F:metal ion binding"/>
    <property type="evidence" value="ECO:0007669"/>
    <property type="project" value="InterPro"/>
</dbReference>
<dbReference type="InterPro" id="IPR051538">
    <property type="entry name" value="Acyl-CoA_Synth/Transferase"/>
</dbReference>
<protein>
    <submittedName>
        <fullName evidence="7">Acetyltransferase</fullName>
    </submittedName>
</protein>
<sequence length="693" mass="74459">MLDPFFKPQGVAVIGASRNPHKLGYGIVRNLKEYRYQGGIYPVNKSATEILDLHCYESVAEVPDPVDLAIVIVPAPVVSKIIKECGQRGIKHAIVISGGFSESGEEGEKLEEDLVSVAEEWDVNFIGPNCIGTIDTHTPVNTTFVAGMPESGEIGFCSQSGAMVASVIDWARGAGVGFSRIVSLGNQVDVNETQMIEALHEDDQTKVITAYIEGVSNGKEFMKVAQKAAEDKPVVALKGGRGESGARAVASHTGALAGSAEAYGAAFERSGILQAGTMEEMFDWARALAWQPLPKGKNVAVLTNAGGPAILAVDALEKAGMQLAELTAETKKYLESRLPKAASVSNPVDVLAGSGPGTYAVALDALLTDETVDSVVVIQAPQDWFLPASLAEVVGEVAGSHDKPVIASIMGKASVDEALNILHKRKIPNVAFPERVASVLKAMVKRKEWLDIPQQTPEQFTDFNEQKVQKSAAEKDWKSLLVEYGIAFPPEQFAENKAETVTVAESIGYPVVLKLVSESVSHKTEVDGVKLDIRSKDEVTAAWNKIKEAAELADVDMEGVQVQKMLTGGQEVIMGLRRDPQFGPMVLFGTGGTDVELLQDVESAIAPLNRLQAENLVDATRAGIKMKGWRNQPPADRETVITYLMRLSQLGNDLSNIDELEMNPLYVLSKGQGAYAVDVRGTLVEDEKVVVQD</sequence>
<dbReference type="InterPro" id="IPR003781">
    <property type="entry name" value="CoA-bd"/>
</dbReference>
<dbReference type="Gene3D" id="3.30.1490.20">
    <property type="entry name" value="ATP-grasp fold, A domain"/>
    <property type="match status" value="1"/>
</dbReference>
<keyword evidence="1" id="KW-0436">Ligase</keyword>
<keyword evidence="3 5" id="KW-0067">ATP-binding</keyword>
<dbReference type="Gene3D" id="3.30.470.20">
    <property type="entry name" value="ATP-grasp fold, B domain"/>
    <property type="match status" value="1"/>
</dbReference>
<evidence type="ECO:0000313" key="8">
    <source>
        <dbReference type="Proteomes" id="UP000324595"/>
    </source>
</evidence>
<keyword evidence="7" id="KW-0808">Transferase</keyword>
<dbReference type="GO" id="GO:0016740">
    <property type="term" value="F:transferase activity"/>
    <property type="evidence" value="ECO:0007669"/>
    <property type="project" value="UniProtKB-KW"/>
</dbReference>
<dbReference type="PANTHER" id="PTHR43334">
    <property type="entry name" value="ACETATE--COA LIGASE [ADP-FORMING]"/>
    <property type="match status" value="1"/>
</dbReference>
<organism evidence="7 8">
    <name type="scientific">Fodinibius salinus</name>
    <dbReference type="NCBI Taxonomy" id="860790"/>
    <lineage>
        <taxon>Bacteria</taxon>
        <taxon>Pseudomonadati</taxon>
        <taxon>Balneolota</taxon>
        <taxon>Balneolia</taxon>
        <taxon>Balneolales</taxon>
        <taxon>Balneolaceae</taxon>
        <taxon>Fodinibius</taxon>
    </lineage>
</organism>
<dbReference type="GO" id="GO:0043758">
    <property type="term" value="F:acetate-CoA ligase (ADP-forming) activity"/>
    <property type="evidence" value="ECO:0007669"/>
    <property type="project" value="InterPro"/>
</dbReference>
<name>A0A5D3YLI1_9BACT</name>